<evidence type="ECO:0000313" key="14">
    <source>
        <dbReference type="EMBL" id="OAQ87010.1"/>
    </source>
</evidence>
<feature type="compositionally biased region" description="Basic and acidic residues" evidence="7">
    <location>
        <begin position="338"/>
        <end position="356"/>
    </location>
</feature>
<dbReference type="EMBL" id="JAWRVI010000016">
    <property type="protein sequence ID" value="KAK4090135.1"/>
    <property type="molecule type" value="Genomic_DNA"/>
</dbReference>
<dbReference type="Pfam" id="PF13967">
    <property type="entry name" value="RSN1_TM"/>
    <property type="match status" value="1"/>
</dbReference>
<feature type="region of interest" description="Disordered" evidence="7">
    <location>
        <begin position="314"/>
        <end position="373"/>
    </location>
</feature>
<evidence type="ECO:0000256" key="8">
    <source>
        <dbReference type="SAM" id="Phobius"/>
    </source>
</evidence>
<protein>
    <recommendedName>
        <fullName evidence="17">DUF221 domain-containing protein</fullName>
    </recommendedName>
</protein>
<feature type="region of interest" description="Disordered" evidence="7">
    <location>
        <begin position="447"/>
        <end position="473"/>
    </location>
</feature>
<reference evidence="13" key="2">
    <citation type="submission" date="2023-11" db="EMBL/GenBank/DDBJ databases">
        <authorList>
            <person name="Beijen E."/>
            <person name="Ohm R.A."/>
        </authorList>
    </citation>
    <scope>NUCLEOTIDE SEQUENCE</scope>
    <source>
        <strain evidence="13">CBS 150709</strain>
    </source>
</reference>
<feature type="transmembrane region" description="Helical" evidence="8">
    <location>
        <begin position="56"/>
        <end position="82"/>
    </location>
</feature>
<evidence type="ECO:0000313" key="13">
    <source>
        <dbReference type="EMBL" id="KAK4090135.1"/>
    </source>
</evidence>
<gene>
    <name evidence="13" type="ORF">Purlil1_5306</name>
    <name evidence="14" type="ORF">VFPBJ_01050</name>
</gene>
<keyword evidence="3" id="KW-0813">Transport</keyword>
<evidence type="ECO:0008006" key="17">
    <source>
        <dbReference type="Google" id="ProtNLM"/>
    </source>
</evidence>
<keyword evidence="4 8" id="KW-0812">Transmembrane</keyword>
<reference evidence="13 16" key="3">
    <citation type="journal article" date="2024" name="Microbiol. Resour. Announc.">
        <title>Genome annotations for the ascomycete fungi Trichoderma harzianum, Trichoderma aggressivum, and Purpureocillium lilacinum.</title>
        <authorList>
            <person name="Beijen E.P.W."/>
            <person name="Ohm R.A."/>
        </authorList>
    </citation>
    <scope>NUCLEOTIDE SEQUENCE [LARGE SCALE GENOMIC DNA]</scope>
    <source>
        <strain evidence="13 16">CBS 150709</strain>
    </source>
</reference>
<organism evidence="14 15">
    <name type="scientific">Purpureocillium lilacinum</name>
    <name type="common">Paecilomyces lilacinus</name>
    <dbReference type="NCBI Taxonomy" id="33203"/>
    <lineage>
        <taxon>Eukaryota</taxon>
        <taxon>Fungi</taxon>
        <taxon>Dikarya</taxon>
        <taxon>Ascomycota</taxon>
        <taxon>Pezizomycotina</taxon>
        <taxon>Sordariomycetes</taxon>
        <taxon>Hypocreomycetidae</taxon>
        <taxon>Hypocreales</taxon>
        <taxon>Ophiocordycipitaceae</taxon>
        <taxon>Purpureocillium</taxon>
    </lineage>
</organism>
<feature type="region of interest" description="Disordered" evidence="7">
    <location>
        <begin position="1075"/>
        <end position="1115"/>
    </location>
</feature>
<feature type="transmembrane region" description="Helical" evidence="8">
    <location>
        <begin position="204"/>
        <end position="224"/>
    </location>
</feature>
<dbReference type="Pfam" id="PF02714">
    <property type="entry name" value="RSN1_7TM"/>
    <property type="match status" value="1"/>
</dbReference>
<dbReference type="InterPro" id="IPR032880">
    <property type="entry name" value="CSC1/OSCA1-like_N"/>
</dbReference>
<sequence length="1272" mass="142378">MAGFAHGAALPWAGAAAYPTYDIPDSLTSFSRAALVPRATDDATDPGSKSKSSQGIGIVSFLTAIGVAAAIFAAQFLVFVLLRNKLARIFKPKTYLVPERERTESPPSNTLAMIKALIKYDDREVINKCGLDAYFFLRYLKTLLVIFVPICAIVLPVLIPINYVGGRGHKVDVNDNAARSNNNTPTGLDTLAWQNVSSSNTSRYTAHLVMGILVIIWVCAVFFFELRVYIKVRQDYLTSAEHRLRASATTVLVGSIPDKWLSEEALRGLFDVFPGGVRNIWLNRDLTKLLDKISDRDSVHSKLESAETDLIKAAKKAQLKKRDAEERKERKKHNLKAPTKEQKAARDKEDDDRAKELANSGQGTDSGDQHEVPHTVGEGVLESERDLEGQHGHGHDEGDRKKAKGHRMLGVVNPLAMVGKGLRNAGNEVNDTLGTSNGFMNAGPTTQRVPTSQATGTGSVQNAGEQAVESRRPTVSFEAQRSLSRAPSTISESSTKAIQKKMSRNAAAGNTVRVLENPDDMISRHETKFWQFWKPPTGGYANPVPQGAAAEEYLAKKAENPKTFGQAVKNFIPFMGKSEDEEPVEYPEAHNPDYQQDDDSEAEWARYLKKKDRPTHRLPPFGVKWLPGLPLFNKKVDTIYWCREELARLNMEIEEDQKHPERFPLMPSAFVQFNHQVAAHMTCQSVVHHLPRQMSPRMIEISPRDVLWDNMALNWWQEWLRSGIVTLTVFAMVFLWAIPVAWTAALSQLDKIIADADWAGPLRDNKTISNLIKAIAGVLPAATLALLLILVPIILSLLAKFKGAKTGAQRSEFVQVYYFVFLFVQVFLVVSIASFFARSITELIENIKRLQSVTNVLNLLADNLPAAANYFFSYMVLQALSTSSGTLLQVGALLMWFIVAPLFDSTARNKWTRNTSLNDINWGSFFPVYTNFACIGLIYCVISPLISIFAVITFSLLWLAQRYAMLYVNRFEMDTGGVLYPRAINQTFTGIYFMELCMAGLFFIVQDADGTHTCTPHGVIMLVVLILTIIYQVLLNISFSPLFRYLPMTFEDEAVLRDEAFQRAQDVRFGLLRDASQGDDEDETGSLREKLSRPSGSDKDIELQDLDPQRRTQGQMLRSHVKQVGNWAKGGGKQVGNWAKDGGQQLRKLKGIGDNTRAARYRREQRQKDLESQRAIGDALFGGVHDDIEDLTPEERDILTQHAFQHYALRARRPTVWIPRDDLGVSEDEIHRTKAYSEHIWISNEGTALDSKVRVVYGKNPPDFSEVDIINL</sequence>
<evidence type="ECO:0000256" key="7">
    <source>
        <dbReference type="SAM" id="MobiDB-lite"/>
    </source>
</evidence>
<dbReference type="PANTHER" id="PTHR13018:SF20">
    <property type="entry name" value="SPORULATION-SPECIFIC PROTEIN 75"/>
    <property type="match status" value="1"/>
</dbReference>
<dbReference type="InterPro" id="IPR003864">
    <property type="entry name" value="CSC1/OSCA1-like_7TM"/>
</dbReference>
<dbReference type="AlphaFoldDB" id="A0A179HBT1"/>
<dbReference type="InterPro" id="IPR027815">
    <property type="entry name" value="CSC1/OSCA1-like_cyt"/>
</dbReference>
<feature type="transmembrane region" description="Helical" evidence="8">
    <location>
        <begin position="771"/>
        <end position="795"/>
    </location>
</feature>
<feature type="domain" description="CSC1/OSCA1-like 7TM region" evidence="9">
    <location>
        <begin position="722"/>
        <end position="1002"/>
    </location>
</feature>
<keyword evidence="5 8" id="KW-1133">Transmembrane helix</keyword>
<proteinExistence type="inferred from homology"/>
<dbReference type="GO" id="GO:0005227">
    <property type="term" value="F:calcium-activated cation channel activity"/>
    <property type="evidence" value="ECO:0007669"/>
    <property type="project" value="InterPro"/>
</dbReference>
<dbReference type="InterPro" id="IPR022257">
    <property type="entry name" value="PHM7_ext"/>
</dbReference>
<feature type="domain" description="CSC1/OSCA1-like N-terminal transmembrane" evidence="11">
    <location>
        <begin position="60"/>
        <end position="225"/>
    </location>
</feature>
<dbReference type="PANTHER" id="PTHR13018">
    <property type="entry name" value="PROBABLE MEMBRANE PROTEIN DUF221-RELATED"/>
    <property type="match status" value="1"/>
</dbReference>
<accession>A0A179HBT1</accession>
<dbReference type="EMBL" id="LSBH01000001">
    <property type="protein sequence ID" value="OAQ87010.1"/>
    <property type="molecule type" value="Genomic_DNA"/>
</dbReference>
<comment type="similarity">
    <text evidence="2">Belongs to the CSC1 (TC 1.A.17) family.</text>
</comment>
<feature type="transmembrane region" description="Helical" evidence="8">
    <location>
        <begin position="884"/>
        <end position="903"/>
    </location>
</feature>
<evidence type="ECO:0000313" key="15">
    <source>
        <dbReference type="Proteomes" id="UP000078240"/>
    </source>
</evidence>
<evidence type="ECO:0000259" key="10">
    <source>
        <dbReference type="Pfam" id="PF12621"/>
    </source>
</evidence>
<feature type="compositionally biased region" description="Basic and acidic residues" evidence="7">
    <location>
        <begin position="1085"/>
        <end position="1110"/>
    </location>
</feature>
<keyword evidence="6 8" id="KW-0472">Membrane</keyword>
<feature type="compositionally biased region" description="Polar residues" evidence="7">
    <location>
        <begin position="447"/>
        <end position="464"/>
    </location>
</feature>
<dbReference type="Proteomes" id="UP000078240">
    <property type="component" value="Unassembled WGS sequence"/>
</dbReference>
<feature type="transmembrane region" description="Helical" evidence="8">
    <location>
        <begin position="143"/>
        <end position="163"/>
    </location>
</feature>
<feature type="transmembrane region" description="Helical" evidence="8">
    <location>
        <begin position="816"/>
        <end position="836"/>
    </location>
</feature>
<dbReference type="InterPro" id="IPR045122">
    <property type="entry name" value="Csc1-like"/>
</dbReference>
<evidence type="ECO:0000256" key="1">
    <source>
        <dbReference type="ARBA" id="ARBA00004141"/>
    </source>
</evidence>
<feature type="domain" description="10TM putative phosphate transporter extracellular tail" evidence="10">
    <location>
        <begin position="1192"/>
        <end position="1263"/>
    </location>
</feature>
<evidence type="ECO:0000256" key="6">
    <source>
        <dbReference type="ARBA" id="ARBA00023136"/>
    </source>
</evidence>
<evidence type="ECO:0000256" key="3">
    <source>
        <dbReference type="ARBA" id="ARBA00022448"/>
    </source>
</evidence>
<evidence type="ECO:0000259" key="11">
    <source>
        <dbReference type="Pfam" id="PF13967"/>
    </source>
</evidence>
<evidence type="ECO:0000313" key="16">
    <source>
        <dbReference type="Proteomes" id="UP001287286"/>
    </source>
</evidence>
<dbReference type="Proteomes" id="UP001287286">
    <property type="component" value="Unassembled WGS sequence"/>
</dbReference>
<name>A0A179HBT1_PURLI</name>
<feature type="domain" description="CSC1/OSCA1-like cytosolic" evidence="12">
    <location>
        <begin position="601"/>
        <end position="710"/>
    </location>
</feature>
<comment type="subcellular location">
    <subcellularLocation>
        <location evidence="1">Membrane</location>
        <topology evidence="1">Multi-pass membrane protein</topology>
    </subcellularLocation>
</comment>
<evidence type="ECO:0000259" key="9">
    <source>
        <dbReference type="Pfam" id="PF02714"/>
    </source>
</evidence>
<reference evidence="14 15" key="1">
    <citation type="submission" date="2016-01" db="EMBL/GenBank/DDBJ databases">
        <title>Biosynthesis of antibiotic leucinostatins and their inhibition on Phytophthora in bio-control Purpureocillium lilacinum.</title>
        <authorList>
            <person name="Wang G."/>
            <person name="Liu Z."/>
            <person name="Lin R."/>
            <person name="Li E."/>
            <person name="Mao Z."/>
            <person name="Ling J."/>
            <person name="Yin W."/>
            <person name="Xie B."/>
        </authorList>
    </citation>
    <scope>NUCLEOTIDE SEQUENCE [LARGE SCALE GENOMIC DNA]</scope>
    <source>
        <strain evidence="14">PLBJ-1</strain>
    </source>
</reference>
<feature type="transmembrane region" description="Helical" evidence="8">
    <location>
        <begin position="928"/>
        <end position="960"/>
    </location>
</feature>
<evidence type="ECO:0000259" key="12">
    <source>
        <dbReference type="Pfam" id="PF14703"/>
    </source>
</evidence>
<dbReference type="Pfam" id="PF12621">
    <property type="entry name" value="PHM7_ext"/>
    <property type="match status" value="1"/>
</dbReference>
<evidence type="ECO:0000256" key="2">
    <source>
        <dbReference type="ARBA" id="ARBA00007779"/>
    </source>
</evidence>
<dbReference type="GO" id="GO:0005886">
    <property type="term" value="C:plasma membrane"/>
    <property type="evidence" value="ECO:0007669"/>
    <property type="project" value="TreeGrafter"/>
</dbReference>
<feature type="transmembrane region" description="Helical" evidence="8">
    <location>
        <begin position="988"/>
        <end position="1006"/>
    </location>
</feature>
<feature type="domain" description="CSC1/OSCA1-like cytosolic" evidence="12">
    <location>
        <begin position="249"/>
        <end position="328"/>
    </location>
</feature>
<evidence type="ECO:0000256" key="5">
    <source>
        <dbReference type="ARBA" id="ARBA00022989"/>
    </source>
</evidence>
<dbReference type="Pfam" id="PF14703">
    <property type="entry name" value="PHM7_cyt"/>
    <property type="match status" value="2"/>
</dbReference>
<evidence type="ECO:0000256" key="4">
    <source>
        <dbReference type="ARBA" id="ARBA00022692"/>
    </source>
</evidence>
<keyword evidence="16" id="KW-1185">Reference proteome</keyword>
<feature type="transmembrane region" description="Helical" evidence="8">
    <location>
        <begin position="1018"/>
        <end position="1039"/>
    </location>
</feature>
<feature type="transmembrane region" description="Helical" evidence="8">
    <location>
        <begin position="719"/>
        <end position="742"/>
    </location>
</feature>
<comment type="caution">
    <text evidence="14">The sequence shown here is derived from an EMBL/GenBank/DDBJ whole genome shotgun (WGS) entry which is preliminary data.</text>
</comment>